<evidence type="ECO:0000256" key="1">
    <source>
        <dbReference type="ARBA" id="ARBA00001928"/>
    </source>
</evidence>
<dbReference type="NCBIfam" id="TIGR00286">
    <property type="entry name" value="pyruvoyl-dependent arginine decarboxylase"/>
    <property type="match status" value="1"/>
</dbReference>
<dbReference type="SFLD" id="SFLDS00055">
    <property type="entry name" value="Pyruvoyl-Dependent_Histidine/A"/>
    <property type="match status" value="1"/>
</dbReference>
<dbReference type="Gene3D" id="3.30.60.30">
    <property type="match status" value="1"/>
</dbReference>
<dbReference type="KEGG" id="hcv:FTV88_3000"/>
<sequence>MLPVPKKYFITAASAEGKSKLTAFDNALLKAGIGNVNLVRVSSILPPEAEFTPGLKIAPGSLVPTAYGSIVSEIPGETIAAAVAVGVSEDSFGVIMEFTGKCSKEEAEATITRMVEEAFEVRGMALKEVKVNAVEHKVEKIGCAFAAAPLWY</sequence>
<gene>
    <name evidence="9" type="ORF">FTV88_3000</name>
</gene>
<dbReference type="PANTHER" id="PTHR40438:SF1">
    <property type="entry name" value="PYRUVOYL-DEPENDENT ARGININE DECARBOXYLASE"/>
    <property type="match status" value="1"/>
</dbReference>
<evidence type="ECO:0000256" key="3">
    <source>
        <dbReference type="ARBA" id="ARBA00012426"/>
    </source>
</evidence>
<dbReference type="GO" id="GO:0008792">
    <property type="term" value="F:arginine decarboxylase activity"/>
    <property type="evidence" value="ECO:0007669"/>
    <property type="project" value="UniProtKB-EC"/>
</dbReference>
<comment type="similarity">
    <text evidence="2">Belongs to the pyruvoyl-dependent arginine decarboxylase family.</text>
</comment>
<evidence type="ECO:0000313" key="9">
    <source>
        <dbReference type="EMBL" id="QGG49075.1"/>
    </source>
</evidence>
<dbReference type="Proteomes" id="UP000366051">
    <property type="component" value="Chromosome"/>
</dbReference>
<dbReference type="SFLD" id="SFLDF00471">
    <property type="entry name" value="Pyruvoyl-dependent_arginine_de"/>
    <property type="match status" value="1"/>
</dbReference>
<evidence type="ECO:0000256" key="5">
    <source>
        <dbReference type="ARBA" id="ARBA00022793"/>
    </source>
</evidence>
<proteinExistence type="inferred from homology"/>
<dbReference type="HAMAP" id="MF_01404">
    <property type="entry name" value="PvlArgDC"/>
    <property type="match status" value="1"/>
</dbReference>
<dbReference type="SUPFAM" id="SSF56271">
    <property type="entry name" value="Pyruvoyl-dependent histidine and arginine decarboxylases"/>
    <property type="match status" value="1"/>
</dbReference>
<protein>
    <recommendedName>
        <fullName evidence="4">Pyruvoyl-dependent arginine decarboxylase AaxB</fullName>
        <ecNumber evidence="3">4.1.1.19</ecNumber>
    </recommendedName>
</protein>
<accession>A0A5Q2N999</accession>
<dbReference type="InterPro" id="IPR002724">
    <property type="entry name" value="Pyruvoyl-dep_arg_deCO2ase"/>
</dbReference>
<dbReference type="RefSeq" id="WP_153726122.1">
    <property type="nucleotide sequence ID" value="NZ_CP045875.1"/>
</dbReference>
<evidence type="ECO:0000313" key="10">
    <source>
        <dbReference type="Proteomes" id="UP000366051"/>
    </source>
</evidence>
<dbReference type="SFLD" id="SFLDG01170">
    <property type="entry name" value="Pyruvoyl-dependent_arginine_de"/>
    <property type="match status" value="1"/>
</dbReference>
<keyword evidence="10" id="KW-1185">Reference proteome</keyword>
<dbReference type="InterPro" id="IPR016104">
    <property type="entry name" value="Pyr-dep_his/arg-deCO2ase"/>
</dbReference>
<organism evidence="9 10">
    <name type="scientific">Heliorestis convoluta</name>
    <dbReference type="NCBI Taxonomy" id="356322"/>
    <lineage>
        <taxon>Bacteria</taxon>
        <taxon>Bacillati</taxon>
        <taxon>Bacillota</taxon>
        <taxon>Clostridia</taxon>
        <taxon>Eubacteriales</taxon>
        <taxon>Heliobacteriaceae</taxon>
        <taxon>Heliorestis</taxon>
    </lineage>
</organism>
<evidence type="ECO:0000256" key="4">
    <source>
        <dbReference type="ARBA" id="ARBA00014727"/>
    </source>
</evidence>
<evidence type="ECO:0000256" key="6">
    <source>
        <dbReference type="ARBA" id="ARBA00023239"/>
    </source>
</evidence>
<reference evidence="10" key="1">
    <citation type="submission" date="2019-11" db="EMBL/GenBank/DDBJ databases">
        <title>Genome sequence of Heliorestis convoluta strain HH, an alkaliphilic and minimalistic phototrophic bacterium from a soda lake in Egypt.</title>
        <authorList>
            <person name="Dewey E.D."/>
            <person name="Stokes L.M."/>
            <person name="Burchell B.M."/>
            <person name="Shaffer K.N."/>
            <person name="Huntington A.M."/>
            <person name="Baker J.M."/>
            <person name="Nadendla S."/>
            <person name="Giglio M.G."/>
            <person name="Touchman J.W."/>
            <person name="Blankenship R.E."/>
            <person name="Madigan M.T."/>
            <person name="Sattley W.M."/>
        </authorList>
    </citation>
    <scope>NUCLEOTIDE SEQUENCE [LARGE SCALE GENOMIC DNA]</scope>
    <source>
        <strain evidence="10">HH</strain>
    </source>
</reference>
<dbReference type="Pfam" id="PF01862">
    <property type="entry name" value="PvlArgDC"/>
    <property type="match status" value="1"/>
</dbReference>
<dbReference type="GO" id="GO:0006527">
    <property type="term" value="P:L-arginine catabolic process"/>
    <property type="evidence" value="ECO:0007669"/>
    <property type="project" value="InterPro"/>
</dbReference>
<comment type="catalytic activity">
    <reaction evidence="8">
        <text>L-arginine + H(+) = agmatine + CO2</text>
        <dbReference type="Rhea" id="RHEA:17641"/>
        <dbReference type="ChEBI" id="CHEBI:15378"/>
        <dbReference type="ChEBI" id="CHEBI:16526"/>
        <dbReference type="ChEBI" id="CHEBI:32682"/>
        <dbReference type="ChEBI" id="CHEBI:58145"/>
        <dbReference type="EC" id="4.1.1.19"/>
    </reaction>
</comment>
<dbReference type="PIRSF" id="PIRSF005216">
    <property type="entry name" value="Pyruvoyl-dep_arg_deCO2ase"/>
    <property type="match status" value="1"/>
</dbReference>
<keyword evidence="7" id="KW-0670">Pyruvate</keyword>
<dbReference type="OrthoDB" id="9783061at2"/>
<dbReference type="Gene3D" id="3.50.20.10">
    <property type="entry name" value="Pyruvoyl-Dependent Histidine Decarboxylase, subunit B"/>
    <property type="match status" value="1"/>
</dbReference>
<evidence type="ECO:0000256" key="8">
    <source>
        <dbReference type="ARBA" id="ARBA00049309"/>
    </source>
</evidence>
<dbReference type="PANTHER" id="PTHR40438">
    <property type="entry name" value="PYRUVOYL-DEPENDENT ARGININE DECARBOXYLASE"/>
    <property type="match status" value="1"/>
</dbReference>
<keyword evidence="5" id="KW-0210">Decarboxylase</keyword>
<name>A0A5Q2N999_9FIRM</name>
<dbReference type="InterPro" id="IPR016105">
    <property type="entry name" value="Pyr-dep_his/arg-deCO2ase_sand"/>
</dbReference>
<comment type="cofactor">
    <cofactor evidence="1">
        <name>pyruvate</name>
        <dbReference type="ChEBI" id="CHEBI:15361"/>
    </cofactor>
</comment>
<dbReference type="EMBL" id="CP045875">
    <property type="protein sequence ID" value="QGG49075.1"/>
    <property type="molecule type" value="Genomic_DNA"/>
</dbReference>
<evidence type="ECO:0000256" key="2">
    <source>
        <dbReference type="ARBA" id="ARBA00008611"/>
    </source>
</evidence>
<keyword evidence="6 9" id="KW-0456">Lyase</keyword>
<dbReference type="EC" id="4.1.1.19" evidence="3"/>
<evidence type="ECO:0000256" key="7">
    <source>
        <dbReference type="ARBA" id="ARBA00023317"/>
    </source>
</evidence>
<dbReference type="AlphaFoldDB" id="A0A5Q2N999"/>